<reference evidence="3" key="1">
    <citation type="journal article" date="2010" name="ISME J.">
        <title>The complete genome sequence of the algal symbiont Dinoroseobacter shibae: a hitchhiker's guide to life in the sea.</title>
        <authorList>
            <person name="Wagner-Dobler I."/>
            <person name="Ballhausen B."/>
            <person name="Berger M."/>
            <person name="Brinkhoff T."/>
            <person name="Buchholz I."/>
            <person name="Bunk B."/>
            <person name="Cypionka H."/>
            <person name="Daniel R."/>
            <person name="Drepper T."/>
            <person name="Gerdts G."/>
            <person name="Hahnke S."/>
            <person name="Han C."/>
            <person name="Jahn D."/>
            <person name="Kalhoefer D."/>
            <person name="Kiss H."/>
            <person name="Klenk H.P."/>
            <person name="Kyrpides N."/>
            <person name="Liebl W."/>
            <person name="Liesegang H."/>
            <person name="Meincke L."/>
            <person name="Pati A."/>
            <person name="Petersen J."/>
            <person name="Piekarski T."/>
            <person name="Pommerenke C."/>
            <person name="Pradella S."/>
            <person name="Pukall R."/>
            <person name="Rabus R."/>
            <person name="Stackebrandt E."/>
            <person name="Thole S."/>
            <person name="Thompson L."/>
            <person name="Tielen P."/>
            <person name="Tomasch J."/>
            <person name="von Jan M."/>
            <person name="Wanphrut N."/>
            <person name="Wichels A."/>
            <person name="Zech H."/>
            <person name="Simon M."/>
        </authorList>
    </citation>
    <scope>NUCLEOTIDE SEQUENCE [LARGE SCALE GENOMIC DNA]</scope>
    <source>
        <strain evidence="3">DSM 16493 / NCIMB 14021 / DFL 12</strain>
    </source>
</reference>
<dbReference type="Pfam" id="PF09994">
    <property type="entry name" value="T6SS_Tle1-like_cat"/>
    <property type="match status" value="1"/>
</dbReference>
<dbReference type="PANTHER" id="PTHR33840:SF1">
    <property type="entry name" value="TLE1 PHOSPHOLIPASE DOMAIN-CONTAINING PROTEIN"/>
    <property type="match status" value="1"/>
</dbReference>
<accession>A8LPW7</accession>
<gene>
    <name evidence="2" type="ordered locus">Dshi_2084</name>
</gene>
<organism evidence="2 3">
    <name type="scientific">Dinoroseobacter shibae (strain DSM 16493 / NCIMB 14021 / DFL 12)</name>
    <dbReference type="NCBI Taxonomy" id="398580"/>
    <lineage>
        <taxon>Bacteria</taxon>
        <taxon>Pseudomonadati</taxon>
        <taxon>Pseudomonadota</taxon>
        <taxon>Alphaproteobacteria</taxon>
        <taxon>Rhodobacterales</taxon>
        <taxon>Roseobacteraceae</taxon>
        <taxon>Dinoroseobacter</taxon>
    </lineage>
</organism>
<dbReference type="SUPFAM" id="SSF53474">
    <property type="entry name" value="alpha/beta-Hydrolases"/>
    <property type="match status" value="1"/>
</dbReference>
<feature type="domain" description="T6SS Phospholipase effector Tle1-like catalytic" evidence="1">
    <location>
        <begin position="13"/>
        <end position="262"/>
    </location>
</feature>
<dbReference type="eggNOG" id="COG3673">
    <property type="taxonomic scope" value="Bacteria"/>
</dbReference>
<evidence type="ECO:0000313" key="3">
    <source>
        <dbReference type="Proteomes" id="UP000006833"/>
    </source>
</evidence>
<dbReference type="HOGENOM" id="CLU_005049_6_0_5"/>
<protein>
    <recommendedName>
        <fullName evidence="1">T6SS Phospholipase effector Tle1-like catalytic domain-containing protein</fullName>
    </recommendedName>
</protein>
<dbReference type="InterPro" id="IPR018712">
    <property type="entry name" value="Tle1-like_cat"/>
</dbReference>
<evidence type="ECO:0000259" key="1">
    <source>
        <dbReference type="Pfam" id="PF09994"/>
    </source>
</evidence>
<dbReference type="KEGG" id="dsh:Dshi_2084"/>
<dbReference type="RefSeq" id="WP_012178754.1">
    <property type="nucleotide sequence ID" value="NC_009952.1"/>
</dbReference>
<dbReference type="OrthoDB" id="4378831at2"/>
<proteinExistence type="predicted"/>
<name>A8LPW7_DINSH</name>
<dbReference type="InterPro" id="IPR029058">
    <property type="entry name" value="AB_hydrolase_fold"/>
</dbReference>
<sequence>MAAPSVHTPTDHIVILDGTMSSLMPGRETNAGLAYKLIRDRRDPHVTLFYEPGIQWQGWRRSIEVIAGIGINRQIRRAYRFLAHRYRPGDRIFLLGYSRGAYAVRSLAGVIDQMGLLRPEAATDARVGQLYRYYQERRGSRWAAKFAARYCHRDVPIEMIGAWDTVKALGIRAPVLWRLAPMATEFHSDQLSASVRHGFHALALNERRLAFAPVLWTCPPGWNGHVEQVWFRGTHGDIGGQLAGFAPARPLANIPLVWILEQAESCGLRLPDRWQDRFPRDAAAPSMGSWRRWGKLFLLRGARKVGLDRSESLHESVPRIPKIPFLRRATQGLWTMPRGDLPRLRARLRLPRRGARS</sequence>
<dbReference type="AlphaFoldDB" id="A8LPW7"/>
<keyword evidence="3" id="KW-1185">Reference proteome</keyword>
<evidence type="ECO:0000313" key="2">
    <source>
        <dbReference type="EMBL" id="ABV93821.1"/>
    </source>
</evidence>
<dbReference type="EMBL" id="CP000830">
    <property type="protein sequence ID" value="ABV93821.1"/>
    <property type="molecule type" value="Genomic_DNA"/>
</dbReference>
<dbReference type="PANTHER" id="PTHR33840">
    <property type="match status" value="1"/>
</dbReference>
<dbReference type="Proteomes" id="UP000006833">
    <property type="component" value="Chromosome"/>
</dbReference>